<organism evidence="1 2">
    <name type="scientific">Riccia fluitans</name>
    <dbReference type="NCBI Taxonomy" id="41844"/>
    <lineage>
        <taxon>Eukaryota</taxon>
        <taxon>Viridiplantae</taxon>
        <taxon>Streptophyta</taxon>
        <taxon>Embryophyta</taxon>
        <taxon>Marchantiophyta</taxon>
        <taxon>Marchantiopsida</taxon>
        <taxon>Marchantiidae</taxon>
        <taxon>Marchantiales</taxon>
        <taxon>Ricciaceae</taxon>
        <taxon>Riccia</taxon>
    </lineage>
</organism>
<comment type="caution">
    <text evidence="1">The sequence shown here is derived from an EMBL/GenBank/DDBJ whole genome shotgun (WGS) entry which is preliminary data.</text>
</comment>
<dbReference type="AlphaFoldDB" id="A0ABD1XUD4"/>
<proteinExistence type="predicted"/>
<evidence type="ECO:0000313" key="1">
    <source>
        <dbReference type="EMBL" id="KAL2612507.1"/>
    </source>
</evidence>
<gene>
    <name evidence="1" type="ORF">R1flu_024199</name>
</gene>
<dbReference type="EMBL" id="JBHFFA010000007">
    <property type="protein sequence ID" value="KAL2612507.1"/>
    <property type="molecule type" value="Genomic_DNA"/>
</dbReference>
<name>A0ABD1XUD4_9MARC</name>
<dbReference type="Proteomes" id="UP001605036">
    <property type="component" value="Unassembled WGS sequence"/>
</dbReference>
<keyword evidence="2" id="KW-1185">Reference proteome</keyword>
<evidence type="ECO:0000313" key="2">
    <source>
        <dbReference type="Proteomes" id="UP001605036"/>
    </source>
</evidence>
<sequence length="87" mass="9568">MTNAGVKDHDVKQSHMRTASYSVYVNKISQNLLVNTILPHRLFSPSPMATSTGKATGLKAVVVCWLREAAAAALVEVTVAERQQRRF</sequence>
<reference evidence="1 2" key="1">
    <citation type="submission" date="2024-09" db="EMBL/GenBank/DDBJ databases">
        <title>Chromosome-scale assembly of Riccia fluitans.</title>
        <authorList>
            <person name="Paukszto L."/>
            <person name="Sawicki J."/>
            <person name="Karawczyk K."/>
            <person name="Piernik-Szablinska J."/>
            <person name="Szczecinska M."/>
            <person name="Mazdziarz M."/>
        </authorList>
    </citation>
    <scope>NUCLEOTIDE SEQUENCE [LARGE SCALE GENOMIC DNA]</scope>
    <source>
        <strain evidence="1">Rf_01</strain>
        <tissue evidence="1">Aerial parts of the thallus</tissue>
    </source>
</reference>
<accession>A0ABD1XUD4</accession>
<protein>
    <submittedName>
        <fullName evidence="1">Uncharacterized protein</fullName>
    </submittedName>
</protein>